<evidence type="ECO:0000256" key="6">
    <source>
        <dbReference type="ARBA" id="ARBA00023310"/>
    </source>
</evidence>
<comment type="subcellular location">
    <subcellularLocation>
        <location evidence="7">Cell membrane</location>
        <topology evidence="7">Peripheral membrane protein</topology>
    </subcellularLocation>
    <subcellularLocation>
        <location evidence="1">Membrane</location>
    </subcellularLocation>
</comment>
<evidence type="ECO:0000256" key="3">
    <source>
        <dbReference type="ARBA" id="ARBA00022781"/>
    </source>
</evidence>
<evidence type="ECO:0000313" key="9">
    <source>
        <dbReference type="Proteomes" id="UP000198999"/>
    </source>
</evidence>
<keyword evidence="3 7" id="KW-0375">Hydrogen ion transport</keyword>
<dbReference type="Proteomes" id="UP000198999">
    <property type="component" value="Unassembled WGS sequence"/>
</dbReference>
<evidence type="ECO:0000256" key="1">
    <source>
        <dbReference type="ARBA" id="ARBA00004370"/>
    </source>
</evidence>
<gene>
    <name evidence="7" type="primary">atpH</name>
    <name evidence="8" type="ORF">SAMN05421824_0376</name>
</gene>
<dbReference type="OrthoDB" id="9802471at2"/>
<dbReference type="NCBIfam" id="TIGR01145">
    <property type="entry name" value="ATP_synt_delta"/>
    <property type="match status" value="1"/>
</dbReference>
<evidence type="ECO:0000313" key="8">
    <source>
        <dbReference type="EMBL" id="SEP81055.1"/>
    </source>
</evidence>
<keyword evidence="7" id="KW-0139">CF(1)</keyword>
<dbReference type="PANTHER" id="PTHR11910">
    <property type="entry name" value="ATP SYNTHASE DELTA CHAIN"/>
    <property type="match status" value="1"/>
</dbReference>
<dbReference type="RefSeq" id="WP_092574640.1">
    <property type="nucleotide sequence ID" value="NZ_FOFN01000001.1"/>
</dbReference>
<dbReference type="GO" id="GO:0046933">
    <property type="term" value="F:proton-transporting ATP synthase activity, rotational mechanism"/>
    <property type="evidence" value="ECO:0007669"/>
    <property type="project" value="UniProtKB-UniRule"/>
</dbReference>
<keyword evidence="4 7" id="KW-0406">Ion transport</keyword>
<keyword evidence="5 7" id="KW-0472">Membrane</keyword>
<accession>A0A1H9AX08</accession>
<keyword evidence="6 7" id="KW-0066">ATP synthesis</keyword>
<dbReference type="STRING" id="419940.SAMN05421824_0376"/>
<keyword evidence="9" id="KW-1185">Reference proteome</keyword>
<comment type="similarity">
    <text evidence="7">Belongs to the ATPase delta chain family.</text>
</comment>
<evidence type="ECO:0000256" key="2">
    <source>
        <dbReference type="ARBA" id="ARBA00022448"/>
    </source>
</evidence>
<evidence type="ECO:0000256" key="7">
    <source>
        <dbReference type="HAMAP-Rule" id="MF_01416"/>
    </source>
</evidence>
<evidence type="ECO:0000256" key="5">
    <source>
        <dbReference type="ARBA" id="ARBA00023136"/>
    </source>
</evidence>
<evidence type="ECO:0000256" key="4">
    <source>
        <dbReference type="ARBA" id="ARBA00023065"/>
    </source>
</evidence>
<dbReference type="HAMAP" id="MF_01416">
    <property type="entry name" value="ATP_synth_delta_bact"/>
    <property type="match status" value="1"/>
</dbReference>
<organism evidence="8 9">
    <name type="scientific">Hyunsoonleella jejuensis</name>
    <dbReference type="NCBI Taxonomy" id="419940"/>
    <lineage>
        <taxon>Bacteria</taxon>
        <taxon>Pseudomonadati</taxon>
        <taxon>Bacteroidota</taxon>
        <taxon>Flavobacteriia</taxon>
        <taxon>Flavobacteriales</taxon>
        <taxon>Flavobacteriaceae</taxon>
    </lineage>
</organism>
<dbReference type="InterPro" id="IPR020781">
    <property type="entry name" value="ATPase_OSCP/d_CS"/>
</dbReference>
<dbReference type="SUPFAM" id="SSF47928">
    <property type="entry name" value="N-terminal domain of the delta subunit of the F1F0-ATP synthase"/>
    <property type="match status" value="1"/>
</dbReference>
<comment type="function">
    <text evidence="7">F(1)F(0) ATP synthase produces ATP from ADP in the presence of a proton or sodium gradient. F-type ATPases consist of two structural domains, F(1) containing the extramembraneous catalytic core and F(0) containing the membrane proton channel, linked together by a central stalk and a peripheral stalk. During catalysis, ATP synthesis in the catalytic domain of F(1) is coupled via a rotary mechanism of the central stalk subunits to proton translocation.</text>
</comment>
<comment type="function">
    <text evidence="7">This protein is part of the stalk that links CF(0) to CF(1). It either transmits conformational changes from CF(0) to CF(1) or is implicated in proton conduction.</text>
</comment>
<proteinExistence type="inferred from homology"/>
<dbReference type="GO" id="GO:0045259">
    <property type="term" value="C:proton-transporting ATP synthase complex"/>
    <property type="evidence" value="ECO:0007669"/>
    <property type="project" value="UniProtKB-KW"/>
</dbReference>
<dbReference type="PROSITE" id="PS00389">
    <property type="entry name" value="ATPASE_DELTA"/>
    <property type="match status" value="1"/>
</dbReference>
<keyword evidence="7" id="KW-1003">Cell membrane</keyword>
<dbReference type="Gene3D" id="1.10.520.20">
    <property type="entry name" value="N-terminal domain of the delta subunit of the F1F0-ATP synthase"/>
    <property type="match status" value="1"/>
</dbReference>
<dbReference type="InterPro" id="IPR000711">
    <property type="entry name" value="ATPase_OSCP/dsu"/>
</dbReference>
<dbReference type="GO" id="GO:0005886">
    <property type="term" value="C:plasma membrane"/>
    <property type="evidence" value="ECO:0007669"/>
    <property type="project" value="UniProtKB-SubCell"/>
</dbReference>
<sequence>MAGTRAAIRYAKALLSLAISENKADKVDDDMKLIASTIAENEELSNMLSNPVVKTDTKKSALLAIFPKLNKMTQGLFDLLISNKRIDILLHIAEKYSVLFDEHNGKETAQVTTAVPLTKDLEQKVLAKVKELTSKKVELESIIDESIIGGFILRVGDKQFDASISNKLNKLKREFILN</sequence>
<dbReference type="EMBL" id="FOFN01000001">
    <property type="protein sequence ID" value="SEP81055.1"/>
    <property type="molecule type" value="Genomic_DNA"/>
</dbReference>
<dbReference type="PRINTS" id="PR00125">
    <property type="entry name" value="ATPASEDELTA"/>
</dbReference>
<dbReference type="AlphaFoldDB" id="A0A1H9AX08"/>
<protein>
    <recommendedName>
        <fullName evidence="7">ATP synthase subunit delta</fullName>
    </recommendedName>
    <alternativeName>
        <fullName evidence="7">ATP synthase F(1) sector subunit delta</fullName>
    </alternativeName>
    <alternativeName>
        <fullName evidence="7">F-type ATPase subunit delta</fullName>
        <shortName evidence="7">F-ATPase subunit delta</shortName>
    </alternativeName>
</protein>
<dbReference type="Pfam" id="PF00213">
    <property type="entry name" value="OSCP"/>
    <property type="match status" value="1"/>
</dbReference>
<dbReference type="InterPro" id="IPR026015">
    <property type="entry name" value="ATP_synth_OSCP/delta_N_sf"/>
</dbReference>
<reference evidence="8 9" key="1">
    <citation type="submission" date="2016-10" db="EMBL/GenBank/DDBJ databases">
        <authorList>
            <person name="de Groot N.N."/>
        </authorList>
    </citation>
    <scope>NUCLEOTIDE SEQUENCE [LARGE SCALE GENOMIC DNA]</scope>
    <source>
        <strain evidence="8 9">DSM 21035</strain>
    </source>
</reference>
<name>A0A1H9AX08_9FLAO</name>
<keyword evidence="2 7" id="KW-0813">Transport</keyword>